<protein>
    <recommendedName>
        <fullName evidence="6">DUF1842 domain-containing protein</fullName>
    </recommendedName>
</protein>
<evidence type="ECO:0008006" key="6">
    <source>
        <dbReference type="Google" id="ProtNLM"/>
    </source>
</evidence>
<evidence type="ECO:0000256" key="1">
    <source>
        <dbReference type="SAM" id="Coils"/>
    </source>
</evidence>
<proteinExistence type="predicted"/>
<accession>A0A1B4FJN1</accession>
<dbReference type="RefSeq" id="WP_059469844.1">
    <property type="nucleotide sequence ID" value="NZ_CP013387.1"/>
</dbReference>
<feature type="coiled-coil region" evidence="1">
    <location>
        <begin position="158"/>
        <end position="188"/>
    </location>
</feature>
<evidence type="ECO:0000259" key="3">
    <source>
        <dbReference type="Pfam" id="PF08898"/>
    </source>
</evidence>
<evidence type="ECO:0000313" key="4">
    <source>
        <dbReference type="EMBL" id="AOJ03891.1"/>
    </source>
</evidence>
<dbReference type="EMBL" id="CP013387">
    <property type="protein sequence ID" value="AOJ03891.1"/>
    <property type="molecule type" value="Genomic_DNA"/>
</dbReference>
<dbReference type="AlphaFoldDB" id="A0A1B4FJN1"/>
<gene>
    <name evidence="4" type="ORF">WS70_18450</name>
</gene>
<organism evidence="4 5">
    <name type="scientific">Burkholderia mayonis</name>
    <dbReference type="NCBI Taxonomy" id="1385591"/>
    <lineage>
        <taxon>Bacteria</taxon>
        <taxon>Pseudomonadati</taxon>
        <taxon>Pseudomonadota</taxon>
        <taxon>Betaproteobacteria</taxon>
        <taxon>Burkholderiales</taxon>
        <taxon>Burkholderiaceae</taxon>
        <taxon>Burkholderia</taxon>
        <taxon>pseudomallei group</taxon>
    </lineage>
</organism>
<feature type="domain" description="DUF1842" evidence="2">
    <location>
        <begin position="4"/>
        <end position="117"/>
    </location>
</feature>
<name>A0A1B4FJN1_9BURK</name>
<dbReference type="Pfam" id="PF08896">
    <property type="entry name" value="DUF1842"/>
    <property type="match status" value="1"/>
</dbReference>
<keyword evidence="1" id="KW-0175">Coiled coil</keyword>
<reference evidence="4 5" key="1">
    <citation type="submission" date="2015-12" db="EMBL/GenBank/DDBJ databases">
        <title>Diversity of Burkholderia near neighbor genomes.</title>
        <authorList>
            <person name="Sahl J."/>
            <person name="Wagner D."/>
            <person name="Keim P."/>
        </authorList>
    </citation>
    <scope>NUCLEOTIDE SEQUENCE [LARGE SCALE GENOMIC DNA]</scope>
    <source>
        <strain evidence="4 5">BDU6</strain>
    </source>
</reference>
<dbReference type="Pfam" id="PF08898">
    <property type="entry name" value="DUF1843"/>
    <property type="match status" value="1"/>
</dbReference>
<keyword evidence="5" id="KW-1185">Reference proteome</keyword>
<feature type="domain" description="DUF1843" evidence="3">
    <location>
        <begin position="143"/>
        <end position="193"/>
    </location>
</feature>
<evidence type="ECO:0000259" key="2">
    <source>
        <dbReference type="Pfam" id="PF08896"/>
    </source>
</evidence>
<dbReference type="Proteomes" id="UP000062519">
    <property type="component" value="Chromosome 2"/>
</dbReference>
<dbReference type="InterPro" id="IPR014992">
    <property type="entry name" value="DUF1842"/>
</dbReference>
<evidence type="ECO:0000313" key="5">
    <source>
        <dbReference type="Proteomes" id="UP000062519"/>
    </source>
</evidence>
<dbReference type="KEGG" id="buu:WS70_18450"/>
<sequence length="196" mass="21491">MATTGLFPVQLRVSTPNLGAPVLWLYLLVNAVEKTVSGFARITQPIYPPPHFRARVTGQFHQVRLDPQSPPSIALSITGSPTGPIAPQVVILEFNGLLNDDWQSGTANYRYLDDGRWHLIEHAIVTKDNSLIPLEPAHEHVVPLYGVGLQEARASGDLSRMKALVQQAEQQLADHDAIAAELSKLEAEIARLEPRG</sequence>
<dbReference type="InterPro" id="IPR014994">
    <property type="entry name" value="DUF1843"/>
</dbReference>